<dbReference type="PANTHER" id="PTHR30204">
    <property type="entry name" value="REDOX-CYCLING DRUG-SENSING TRANSCRIPTIONAL ACTIVATOR SOXR"/>
    <property type="match status" value="1"/>
</dbReference>
<protein>
    <submittedName>
        <fullName evidence="6">Transcriptional regulator, MerR family</fullName>
    </submittedName>
</protein>
<feature type="domain" description="HTH merR-type" evidence="5">
    <location>
        <begin position="22"/>
        <end position="82"/>
    </location>
</feature>
<gene>
    <name evidence="6" type="ordered locus">PHZ_c3003</name>
</gene>
<dbReference type="AlphaFoldDB" id="B4R9F2"/>
<dbReference type="PANTHER" id="PTHR30204:SF69">
    <property type="entry name" value="MERR-FAMILY TRANSCRIPTIONAL REGULATOR"/>
    <property type="match status" value="1"/>
</dbReference>
<dbReference type="RefSeq" id="WP_012523550.1">
    <property type="nucleotide sequence ID" value="NC_011144.1"/>
</dbReference>
<proteinExistence type="predicted"/>
<dbReference type="SUPFAM" id="SSF46955">
    <property type="entry name" value="Putative DNA-binding domain"/>
    <property type="match status" value="1"/>
</dbReference>
<dbReference type="EMBL" id="CP000747">
    <property type="protein sequence ID" value="ACG79412.1"/>
    <property type="molecule type" value="Genomic_DNA"/>
</dbReference>
<name>B4R9F2_PHEZH</name>
<dbReference type="STRING" id="450851.PHZ_c3003"/>
<dbReference type="InterPro" id="IPR009061">
    <property type="entry name" value="DNA-bd_dom_put_sf"/>
</dbReference>
<keyword evidence="2" id="KW-0805">Transcription regulation</keyword>
<dbReference type="Gene3D" id="1.10.1660.10">
    <property type="match status" value="1"/>
</dbReference>
<dbReference type="Pfam" id="PF13411">
    <property type="entry name" value="MerR_1"/>
    <property type="match status" value="1"/>
</dbReference>
<dbReference type="PROSITE" id="PS50937">
    <property type="entry name" value="HTH_MERR_2"/>
    <property type="match status" value="1"/>
</dbReference>
<dbReference type="Proteomes" id="UP000001868">
    <property type="component" value="Chromosome"/>
</dbReference>
<dbReference type="OrthoDB" id="9803659at2"/>
<dbReference type="InterPro" id="IPR000551">
    <property type="entry name" value="MerR-type_HTH_dom"/>
</dbReference>
<dbReference type="GO" id="GO:0003700">
    <property type="term" value="F:DNA-binding transcription factor activity"/>
    <property type="evidence" value="ECO:0007669"/>
    <property type="project" value="InterPro"/>
</dbReference>
<dbReference type="CDD" id="cd00592">
    <property type="entry name" value="HTH_MerR-like"/>
    <property type="match status" value="1"/>
</dbReference>
<evidence type="ECO:0000256" key="2">
    <source>
        <dbReference type="ARBA" id="ARBA00023015"/>
    </source>
</evidence>
<evidence type="ECO:0000259" key="5">
    <source>
        <dbReference type="PROSITE" id="PS50937"/>
    </source>
</evidence>
<keyword evidence="7" id="KW-1185">Reference proteome</keyword>
<dbReference type="GO" id="GO:0003677">
    <property type="term" value="F:DNA binding"/>
    <property type="evidence" value="ECO:0007669"/>
    <property type="project" value="UniProtKB-KW"/>
</dbReference>
<evidence type="ECO:0000256" key="3">
    <source>
        <dbReference type="ARBA" id="ARBA00023125"/>
    </source>
</evidence>
<evidence type="ECO:0000256" key="1">
    <source>
        <dbReference type="ARBA" id="ARBA00022491"/>
    </source>
</evidence>
<sequence length="129" mass="14581">MLGRRGETLHHLPRLGFADACRLFGMTPRALRFYEEKGLIEARRDRLNHRYYDGWTRQKLAWISRLRSVSLSLRDIRQVLEAEQRAGAGSQTALRKLLVRREELAKELAAVDALIPALQGETGGEAAAA</sequence>
<dbReference type="KEGG" id="pzu:PHZ_c3003"/>
<keyword evidence="3" id="KW-0238">DNA-binding</keyword>
<evidence type="ECO:0000313" key="7">
    <source>
        <dbReference type="Proteomes" id="UP000001868"/>
    </source>
</evidence>
<dbReference type="InterPro" id="IPR047057">
    <property type="entry name" value="MerR_fam"/>
</dbReference>
<keyword evidence="1" id="KW-0678">Repressor</keyword>
<dbReference type="SMART" id="SM00422">
    <property type="entry name" value="HTH_MERR"/>
    <property type="match status" value="1"/>
</dbReference>
<keyword evidence="4" id="KW-0804">Transcription</keyword>
<dbReference type="HOGENOM" id="CLU_060077_3_0_5"/>
<accession>B4R9F2</accession>
<organism evidence="6 7">
    <name type="scientific">Phenylobacterium zucineum (strain HLK1)</name>
    <dbReference type="NCBI Taxonomy" id="450851"/>
    <lineage>
        <taxon>Bacteria</taxon>
        <taxon>Pseudomonadati</taxon>
        <taxon>Pseudomonadota</taxon>
        <taxon>Alphaproteobacteria</taxon>
        <taxon>Caulobacterales</taxon>
        <taxon>Caulobacteraceae</taxon>
        <taxon>Phenylobacterium</taxon>
    </lineage>
</organism>
<reference evidence="6 7" key="1">
    <citation type="journal article" date="2008" name="BMC Genomics">
        <title>Complete genome of Phenylobacterium zucineum - a novel facultative intracellular bacterium isolated from human erythroleukemia cell line K562.</title>
        <authorList>
            <person name="Luo Y."/>
            <person name="Xu X."/>
            <person name="Ding Z."/>
            <person name="Liu Z."/>
            <person name="Zhang B."/>
            <person name="Yan Z."/>
            <person name="Sun J."/>
            <person name="Hu S."/>
            <person name="Hu X."/>
        </authorList>
    </citation>
    <scope>NUCLEOTIDE SEQUENCE [LARGE SCALE GENOMIC DNA]</scope>
    <source>
        <strain evidence="6 7">HLK1</strain>
    </source>
</reference>
<evidence type="ECO:0000256" key="4">
    <source>
        <dbReference type="ARBA" id="ARBA00023163"/>
    </source>
</evidence>
<dbReference type="eggNOG" id="COG0789">
    <property type="taxonomic scope" value="Bacteria"/>
</dbReference>
<evidence type="ECO:0000313" key="6">
    <source>
        <dbReference type="EMBL" id="ACG79412.1"/>
    </source>
</evidence>